<accession>A0A1G6YAS7</accession>
<gene>
    <name evidence="1" type="ORF">GCM10007915_01880</name>
    <name evidence="2" type="ORF">SAMN05660405_01618</name>
</gene>
<proteinExistence type="predicted"/>
<protein>
    <submittedName>
        <fullName evidence="2">Uncharacterized protein</fullName>
    </submittedName>
</protein>
<dbReference type="EMBL" id="BSOK01000006">
    <property type="protein sequence ID" value="GLR27950.1"/>
    <property type="molecule type" value="Genomic_DNA"/>
</dbReference>
<name>A0A1G6YAS7_9GAMM</name>
<organism evidence="2 3">
    <name type="scientific">Psychrobacter pacificensis</name>
    <dbReference type="NCBI Taxonomy" id="112002"/>
    <lineage>
        <taxon>Bacteria</taxon>
        <taxon>Pseudomonadati</taxon>
        <taxon>Pseudomonadota</taxon>
        <taxon>Gammaproteobacteria</taxon>
        <taxon>Moraxellales</taxon>
        <taxon>Moraxellaceae</taxon>
        <taxon>Psychrobacter</taxon>
    </lineage>
</organism>
<sequence length="1179" mass="135242">MAKKDKEISNPFSTGGGGAHFEAHIQACFVVLMLSRGHVPNMPCWPIKEIAFQGKRLGYETDDLVLFIEDLETNKSRKLLGQVKHSIAITKGDSTFGEVIQAAWTDFNNSSIFDKRKDIIALITSHISATDHKNVQFILRQAKYAKDSLEFFTNVNMAKFSPSQATNKLDVFKLHLKNANNGTDLTDEELYNFLGCFQVLGYDLGDEKGVVLSLIHSHISQFQNKDVRRVWSRIVDVVQSYNQSGTTITKDNLPEDLLEDFAKHRSIIEIPSHLKNSRVQDHTQLISYQYSSELALLLLIGGWNDKNENDRKIVSQLLKKEYEDCLLIIKDISKQFNSPLVFKNGAWLVRGKIELLEALGSLIFDNDLDNFKAIVELVLNEEDPAFELSKDERYLASIQGKVITYSGILRQNLAEGMALTGNNAKLFTQCTPSKAENIVCILVRELLSEATWQQWATINNLLPDLAEANPNEFLKQIENTLSLDPCPFDKIFEQEGSGFGQANYLVGLLWGLEALAWNPQHLVRVVCILSELASHDIGGNWANRPINSLITILLPWRPQTTADAEKRKIAISTVVREEPDIGWILLLELLPNKHLTAFENYKPKWQNIISSEWEANISNQEYWEQNEFLGDLIVGMTEKNIERNIELIKNLDHFPEKSFESFIEKLSSESFSEYSEENKKEVWNELTTLFIKHRKFTDAEWVLPSHMVDKIEDVSEKFAPNNPFLLYQYLFSERDFELYESNDDFNQEQSKLDEKRKAAIEELLTYSGIEQVIEFVQVVSSPQAVGYALASISNNEIDEYLLPSLLTTSDNKLKEFLSSYISKSLREKSWNWVDNINRLNWSEEDLGQFLSYLPFSENTWERVESWLSEDESKYWTRTFTNALYVETDIKFAVNKLLQYERPRAALRCISSWMFQGKSLDSEQCIEVLLASVNSKESINALVPYEVVKLIKYLQSKEEINQEALAKIEWAYLPWLDYKLDARPRLLEWKLGTDANFFCQIIQSIYRSTSDNFKKDTIGENNRQLATNAWQLLHNWNTVPGTDMEGHFDSGLFQEWFEEVKKICIDSGHYRVAMQQIGSVLNNTPKDSDGLWIDRTVAATLNDKDAGELRGGYRIGLYNSRGAHWVDPTGEAEKKLAIEYDSKAEAVENAGYHRFAVTLRELANSYKREAEDVISDYKDS</sequence>
<dbReference type="RefSeq" id="WP_093070227.1">
    <property type="nucleotide sequence ID" value="NZ_BSOK01000006.1"/>
</dbReference>
<keyword evidence="4" id="KW-1185">Reference proteome</keyword>
<dbReference type="Proteomes" id="UP000198501">
    <property type="component" value="Unassembled WGS sequence"/>
</dbReference>
<evidence type="ECO:0000313" key="1">
    <source>
        <dbReference type="EMBL" id="GLR27950.1"/>
    </source>
</evidence>
<dbReference type="AlphaFoldDB" id="A0A1G6YAS7"/>
<reference evidence="4" key="3">
    <citation type="journal article" date="2019" name="Int. J. Syst. Evol. Microbiol.">
        <title>The Global Catalogue of Microorganisms (GCM) 10K type strain sequencing project: providing services to taxonomists for standard genome sequencing and annotation.</title>
        <authorList>
            <consortium name="The Broad Institute Genomics Platform"/>
            <consortium name="The Broad Institute Genome Sequencing Center for Infectious Disease"/>
            <person name="Wu L."/>
            <person name="Ma J."/>
        </authorList>
    </citation>
    <scope>NUCLEOTIDE SEQUENCE [LARGE SCALE GENOMIC DNA]</scope>
    <source>
        <strain evidence="4">NBRC 103191</strain>
    </source>
</reference>
<dbReference type="Proteomes" id="UP001156645">
    <property type="component" value="Unassembled WGS sequence"/>
</dbReference>
<reference evidence="2 3" key="2">
    <citation type="submission" date="2016-10" db="EMBL/GenBank/DDBJ databases">
        <authorList>
            <person name="de Groot N.N."/>
        </authorList>
    </citation>
    <scope>NUCLEOTIDE SEQUENCE [LARGE SCALE GENOMIC DNA]</scope>
    <source>
        <strain evidence="2 3">DSM 23406</strain>
    </source>
</reference>
<evidence type="ECO:0000313" key="4">
    <source>
        <dbReference type="Proteomes" id="UP001156645"/>
    </source>
</evidence>
<evidence type="ECO:0000313" key="3">
    <source>
        <dbReference type="Proteomes" id="UP000198501"/>
    </source>
</evidence>
<dbReference type="EMBL" id="FNAL01000011">
    <property type="protein sequence ID" value="SDD87361.1"/>
    <property type="molecule type" value="Genomic_DNA"/>
</dbReference>
<evidence type="ECO:0000313" key="2">
    <source>
        <dbReference type="EMBL" id="SDD87361.1"/>
    </source>
</evidence>
<reference evidence="1" key="1">
    <citation type="journal article" date="2014" name="Int. J. Syst. Evol. Microbiol.">
        <title>Complete genome of a new Firmicutes species belonging to the dominant human colonic microbiota ('Ruminococcus bicirculans') reveals two chromosomes and a selective capacity to utilize plant glucans.</title>
        <authorList>
            <consortium name="NISC Comparative Sequencing Program"/>
            <person name="Wegmann U."/>
            <person name="Louis P."/>
            <person name="Goesmann A."/>
            <person name="Henrissat B."/>
            <person name="Duncan S.H."/>
            <person name="Flint H.J."/>
        </authorList>
    </citation>
    <scope>NUCLEOTIDE SEQUENCE</scope>
    <source>
        <strain evidence="1">NBRC 103191</strain>
    </source>
</reference>
<reference evidence="1" key="4">
    <citation type="submission" date="2023-01" db="EMBL/GenBank/DDBJ databases">
        <title>Draft genome sequence of Psychrobacter pacificensis strain NBRC 103191.</title>
        <authorList>
            <person name="Sun Q."/>
            <person name="Mori K."/>
        </authorList>
    </citation>
    <scope>NUCLEOTIDE SEQUENCE</scope>
    <source>
        <strain evidence="1">NBRC 103191</strain>
    </source>
</reference>